<proteinExistence type="predicted"/>
<feature type="transmembrane region" description="Helical" evidence="1">
    <location>
        <begin position="32"/>
        <end position="56"/>
    </location>
</feature>
<keyword evidence="3" id="KW-1185">Reference proteome</keyword>
<reference evidence="2 3" key="1">
    <citation type="submission" date="2017-02" db="EMBL/GenBank/DDBJ databases">
        <authorList>
            <person name="Peterson S.W."/>
        </authorList>
    </citation>
    <scope>NUCLEOTIDE SEQUENCE [LARGE SCALE GENOMIC DNA]</scope>
    <source>
        <strain evidence="2 3">DSM 21481</strain>
    </source>
</reference>
<dbReference type="InterPro" id="IPR049713">
    <property type="entry name" value="Pr6Pr-like"/>
</dbReference>
<dbReference type="NCBIfam" id="NF038065">
    <property type="entry name" value="Pr6Pr"/>
    <property type="match status" value="1"/>
</dbReference>
<evidence type="ECO:0000313" key="2">
    <source>
        <dbReference type="EMBL" id="SKC59586.1"/>
    </source>
</evidence>
<evidence type="ECO:0008006" key="4">
    <source>
        <dbReference type="Google" id="ProtNLM"/>
    </source>
</evidence>
<feature type="transmembrane region" description="Helical" evidence="1">
    <location>
        <begin position="63"/>
        <end position="83"/>
    </location>
</feature>
<feature type="transmembrane region" description="Helical" evidence="1">
    <location>
        <begin position="170"/>
        <end position="192"/>
    </location>
</feature>
<dbReference type="STRING" id="526729.SAMN04324258_1908"/>
<dbReference type="AlphaFoldDB" id="A0A1T5K7A9"/>
<dbReference type="RefSeq" id="WP_176168834.1">
    <property type="nucleotide sequence ID" value="NZ_FUZQ01000003.1"/>
</dbReference>
<accession>A0A1T5K7A9</accession>
<keyword evidence="1" id="KW-0472">Membrane</keyword>
<name>A0A1T5K7A9_9MICO</name>
<sequence>MRVVVGLFRLFLVVLALVGNRAIWRDGDVEGLVYFTNLTGFLVVAVFAWAGVASLLRRAQPPVWAKGVVTLAASITGLVAWLVLAPEDPDAPAVFLGLTDGQIEHQVVPVAVAVDFLLLDEHRRMRVRDAAVWMAFPVLYFGFVLLRGQLSPGSEYPYGFVDLDALGWGGLGLNLVVYGGAFYVLGLVVVGLDRLLPTLVEPVGTASRQARPAGEGGVRG</sequence>
<keyword evidence="1" id="KW-0812">Transmembrane</keyword>
<gene>
    <name evidence="2" type="ORF">SAMN04324258_1908</name>
</gene>
<dbReference type="EMBL" id="FUZQ01000003">
    <property type="protein sequence ID" value="SKC59586.1"/>
    <property type="molecule type" value="Genomic_DNA"/>
</dbReference>
<evidence type="ECO:0000313" key="3">
    <source>
        <dbReference type="Proteomes" id="UP000189777"/>
    </source>
</evidence>
<protein>
    <recommendedName>
        <fullName evidence="4">FAR-17a/AIG1-like protein</fullName>
    </recommendedName>
</protein>
<organism evidence="2 3">
    <name type="scientific">Krasilnikoviella flava</name>
    <dbReference type="NCBI Taxonomy" id="526729"/>
    <lineage>
        <taxon>Bacteria</taxon>
        <taxon>Bacillati</taxon>
        <taxon>Actinomycetota</taxon>
        <taxon>Actinomycetes</taxon>
        <taxon>Micrococcales</taxon>
        <taxon>Promicromonosporaceae</taxon>
        <taxon>Krasilnikoviella</taxon>
    </lineage>
</organism>
<keyword evidence="1" id="KW-1133">Transmembrane helix</keyword>
<feature type="transmembrane region" description="Helical" evidence="1">
    <location>
        <begin position="131"/>
        <end position="150"/>
    </location>
</feature>
<evidence type="ECO:0000256" key="1">
    <source>
        <dbReference type="SAM" id="Phobius"/>
    </source>
</evidence>
<dbReference type="Proteomes" id="UP000189777">
    <property type="component" value="Unassembled WGS sequence"/>
</dbReference>